<gene>
    <name evidence="1" type="ORF">Enr13x_72080</name>
</gene>
<dbReference type="RefSeq" id="WP_145391389.1">
    <property type="nucleotide sequence ID" value="NZ_CP037423.1"/>
</dbReference>
<organism evidence="1 2">
    <name type="scientific">Stieleria neptunia</name>
    <dbReference type="NCBI Taxonomy" id="2527979"/>
    <lineage>
        <taxon>Bacteria</taxon>
        <taxon>Pseudomonadati</taxon>
        <taxon>Planctomycetota</taxon>
        <taxon>Planctomycetia</taxon>
        <taxon>Pirellulales</taxon>
        <taxon>Pirellulaceae</taxon>
        <taxon>Stieleria</taxon>
    </lineage>
</organism>
<name>A0A518I2F7_9BACT</name>
<dbReference type="EMBL" id="CP037423">
    <property type="protein sequence ID" value="QDV47299.1"/>
    <property type="molecule type" value="Genomic_DNA"/>
</dbReference>
<evidence type="ECO:0000313" key="1">
    <source>
        <dbReference type="EMBL" id="QDV47299.1"/>
    </source>
</evidence>
<accession>A0A518I2F7</accession>
<evidence type="ECO:0000313" key="2">
    <source>
        <dbReference type="Proteomes" id="UP000319004"/>
    </source>
</evidence>
<dbReference type="OrthoDB" id="9933651at2"/>
<dbReference type="AlphaFoldDB" id="A0A518I2F7"/>
<keyword evidence="2" id="KW-1185">Reference proteome</keyword>
<reference evidence="1 2" key="1">
    <citation type="submission" date="2019-03" db="EMBL/GenBank/DDBJ databases">
        <title>Deep-cultivation of Planctomycetes and their phenomic and genomic characterization uncovers novel biology.</title>
        <authorList>
            <person name="Wiegand S."/>
            <person name="Jogler M."/>
            <person name="Boedeker C."/>
            <person name="Pinto D."/>
            <person name="Vollmers J."/>
            <person name="Rivas-Marin E."/>
            <person name="Kohn T."/>
            <person name="Peeters S.H."/>
            <person name="Heuer A."/>
            <person name="Rast P."/>
            <person name="Oberbeckmann S."/>
            <person name="Bunk B."/>
            <person name="Jeske O."/>
            <person name="Meyerdierks A."/>
            <person name="Storesund J.E."/>
            <person name="Kallscheuer N."/>
            <person name="Luecker S."/>
            <person name="Lage O.M."/>
            <person name="Pohl T."/>
            <person name="Merkel B.J."/>
            <person name="Hornburger P."/>
            <person name="Mueller R.-W."/>
            <person name="Bruemmer F."/>
            <person name="Labrenz M."/>
            <person name="Spormann A.M."/>
            <person name="Op den Camp H."/>
            <person name="Overmann J."/>
            <person name="Amann R."/>
            <person name="Jetten M.S.M."/>
            <person name="Mascher T."/>
            <person name="Medema M.H."/>
            <person name="Devos D.P."/>
            <person name="Kaster A.-K."/>
            <person name="Ovreas L."/>
            <person name="Rohde M."/>
            <person name="Galperin M.Y."/>
            <person name="Jogler C."/>
        </authorList>
    </citation>
    <scope>NUCLEOTIDE SEQUENCE [LARGE SCALE GENOMIC DNA]</scope>
    <source>
        <strain evidence="1 2">Enr13</strain>
    </source>
</reference>
<dbReference type="KEGG" id="snep:Enr13x_72080"/>
<protein>
    <submittedName>
        <fullName evidence="1">Uncharacterized protein</fullName>
    </submittedName>
</protein>
<sequence>MAQMHTYCDQCRAITVVESLKQVPAAIDHDAEMLAFYEGKLAKLPADSDEARRLRERIGEMATYTETAAKLFAELQANRRKPQRCLRCDNTDVEIPDNDHPTLRHRPCTGVLSAPFMIGGGVLHPGFYNIPHTYNVDGDLIEIGKKVTPSGSSPLPLWWVDEHVSEDLG</sequence>
<proteinExistence type="predicted"/>
<dbReference type="Proteomes" id="UP000319004">
    <property type="component" value="Chromosome"/>
</dbReference>